<comment type="subcellular location">
    <subcellularLocation>
        <location evidence="1">Cell envelope</location>
    </subcellularLocation>
</comment>
<dbReference type="Pfam" id="PF08534">
    <property type="entry name" value="Redoxin"/>
    <property type="match status" value="1"/>
</dbReference>
<feature type="domain" description="Thioredoxin" evidence="5">
    <location>
        <begin position="74"/>
        <end position="219"/>
    </location>
</feature>
<evidence type="ECO:0000256" key="2">
    <source>
        <dbReference type="ARBA" id="ARBA00022748"/>
    </source>
</evidence>
<evidence type="ECO:0000256" key="1">
    <source>
        <dbReference type="ARBA" id="ARBA00004196"/>
    </source>
</evidence>
<reference evidence="6 7" key="1">
    <citation type="submission" date="2017-03" db="EMBL/GenBank/DDBJ databases">
        <title>Foreign affairs: Plasmid Transfer between Roseobacters and Rhizobia.</title>
        <authorList>
            <person name="Bartling P."/>
            <person name="Bunk B."/>
            <person name="Overmann J."/>
            <person name="Brinkmann H."/>
            <person name="Petersen J."/>
        </authorList>
    </citation>
    <scope>NUCLEOTIDE SEQUENCE [LARGE SCALE GENOMIC DNA]</scope>
    <source>
        <strain evidence="6 7">MACL11</strain>
    </source>
</reference>
<dbReference type="InterPro" id="IPR013740">
    <property type="entry name" value="Redoxin"/>
</dbReference>
<dbReference type="STRING" id="1122214.Mame_02202"/>
<dbReference type="eggNOG" id="COG0526">
    <property type="taxonomic scope" value="Bacteria"/>
</dbReference>
<organism evidence="6 7">
    <name type="scientific">Martelella mediterranea DSM 17316</name>
    <dbReference type="NCBI Taxonomy" id="1122214"/>
    <lineage>
        <taxon>Bacteria</taxon>
        <taxon>Pseudomonadati</taxon>
        <taxon>Pseudomonadota</taxon>
        <taxon>Alphaproteobacteria</taxon>
        <taxon>Hyphomicrobiales</taxon>
        <taxon>Aurantimonadaceae</taxon>
        <taxon>Martelella</taxon>
    </lineage>
</organism>
<dbReference type="PANTHER" id="PTHR42852">
    <property type="entry name" value="THIOL:DISULFIDE INTERCHANGE PROTEIN DSBE"/>
    <property type="match status" value="1"/>
</dbReference>
<dbReference type="InterPro" id="IPR013766">
    <property type="entry name" value="Thioredoxin_domain"/>
</dbReference>
<protein>
    <submittedName>
        <fullName evidence="6">Cytochrome c biogenesis protein TlpA</fullName>
    </submittedName>
</protein>
<dbReference type="GO" id="GO:0016491">
    <property type="term" value="F:oxidoreductase activity"/>
    <property type="evidence" value="ECO:0007669"/>
    <property type="project" value="InterPro"/>
</dbReference>
<dbReference type="PROSITE" id="PS51352">
    <property type="entry name" value="THIOREDOXIN_2"/>
    <property type="match status" value="1"/>
</dbReference>
<dbReference type="GO" id="GO:0017004">
    <property type="term" value="P:cytochrome complex assembly"/>
    <property type="evidence" value="ECO:0007669"/>
    <property type="project" value="UniProtKB-KW"/>
</dbReference>
<keyword evidence="7" id="KW-1185">Reference proteome</keyword>
<name>A0A1U9Z1G1_9HYPH</name>
<keyword evidence="4" id="KW-0676">Redox-active center</keyword>
<dbReference type="InterPro" id="IPR036249">
    <property type="entry name" value="Thioredoxin-like_sf"/>
</dbReference>
<dbReference type="KEGG" id="mmed:Mame_02202"/>
<dbReference type="GO" id="GO:0030313">
    <property type="term" value="C:cell envelope"/>
    <property type="evidence" value="ECO:0007669"/>
    <property type="project" value="UniProtKB-SubCell"/>
</dbReference>
<dbReference type="Proteomes" id="UP000191135">
    <property type="component" value="Chromosome"/>
</dbReference>
<dbReference type="InterPro" id="IPR050553">
    <property type="entry name" value="Thioredoxin_ResA/DsbE_sf"/>
</dbReference>
<dbReference type="PANTHER" id="PTHR42852:SF6">
    <property type="entry name" value="THIOL:DISULFIDE INTERCHANGE PROTEIN DSBE"/>
    <property type="match status" value="1"/>
</dbReference>
<gene>
    <name evidence="6" type="primary">tlpA</name>
    <name evidence="6" type="ORF">Mame_02202</name>
</gene>
<dbReference type="OrthoDB" id="9799347at2"/>
<dbReference type="CDD" id="cd02966">
    <property type="entry name" value="TlpA_like_family"/>
    <property type="match status" value="1"/>
</dbReference>
<evidence type="ECO:0000256" key="4">
    <source>
        <dbReference type="ARBA" id="ARBA00023284"/>
    </source>
</evidence>
<evidence type="ECO:0000259" key="5">
    <source>
        <dbReference type="PROSITE" id="PS51352"/>
    </source>
</evidence>
<dbReference type="SUPFAM" id="SSF52833">
    <property type="entry name" value="Thioredoxin-like"/>
    <property type="match status" value="1"/>
</dbReference>
<keyword evidence="3" id="KW-1015">Disulfide bond</keyword>
<sequence>MTEKKSRKSPVSAKLVLIALAAGLIAGAVAVYVKNAVTGNGMGDLAESQCKPAAETAERLKPLAIGEVAAFIPAEKPQKLPNLAFRDSDGETALEDLSGKTVLMNLWATWCIPCREEMPALDRLEADMGGENFEVVAVNIDTGTDEKPLRFLEDIGINALAFYRDETMTTFNTLKKQGLAFGLPSTVLIDENGCLLGAMNGPAEWDSADAKALVGAALGG</sequence>
<keyword evidence="2" id="KW-0201">Cytochrome c-type biogenesis</keyword>
<evidence type="ECO:0000256" key="3">
    <source>
        <dbReference type="ARBA" id="ARBA00023157"/>
    </source>
</evidence>
<evidence type="ECO:0000313" key="7">
    <source>
        <dbReference type="Proteomes" id="UP000191135"/>
    </source>
</evidence>
<dbReference type="NCBIfam" id="NF047696">
    <property type="entry name" value="ThlDiSintTplARhiz"/>
    <property type="match status" value="1"/>
</dbReference>
<dbReference type="AlphaFoldDB" id="A0A1U9Z1G1"/>
<accession>A0A1U9Z1G1</accession>
<dbReference type="RefSeq" id="WP_018067549.1">
    <property type="nucleotide sequence ID" value="NZ_AQWH01000045.1"/>
</dbReference>
<proteinExistence type="predicted"/>
<evidence type="ECO:0000313" key="6">
    <source>
        <dbReference type="EMBL" id="AQZ51537.1"/>
    </source>
</evidence>
<dbReference type="EMBL" id="CP020330">
    <property type="protein sequence ID" value="AQZ51537.1"/>
    <property type="molecule type" value="Genomic_DNA"/>
</dbReference>
<dbReference type="Gene3D" id="3.40.30.10">
    <property type="entry name" value="Glutaredoxin"/>
    <property type="match status" value="1"/>
</dbReference>